<evidence type="ECO:0000256" key="1">
    <source>
        <dbReference type="SAM" id="MobiDB-lite"/>
    </source>
</evidence>
<keyword evidence="3" id="KW-1185">Reference proteome</keyword>
<feature type="region of interest" description="Disordered" evidence="1">
    <location>
        <begin position="67"/>
        <end position="97"/>
    </location>
</feature>
<dbReference type="Proteomes" id="UP000051952">
    <property type="component" value="Unassembled WGS sequence"/>
</dbReference>
<name>A0A0S4JF15_BODSA</name>
<feature type="region of interest" description="Disordered" evidence="1">
    <location>
        <begin position="210"/>
        <end position="229"/>
    </location>
</feature>
<sequence length="290" mass="31428">MTEMTGVPIIPKCFSLLGPTSSPSSSGLLLSRQRILEAQYLAQTIAGLSSEGSLLTPLGRSILEQTFRSSRDAQPSSKTNSLDHSSDTTTAEQTFSSKVEGVMSRLEELTNEILNSFKGVLEAWIAHSDRNGCPLLHYHLQYENAPTSPGSIPQSTSSAVVCVVTVRLASAVKEYSEAQLAIEREVSSRYYCRQPLSWTSAQAAAFYFPPSAEADNDDDDDDDNGGIADSGRTEFFAMLKNKIVHRSEDMSVIRKKRVRSPEASDGSLSGGVVLGSLRTSCSEPMQCSSR</sequence>
<dbReference type="EMBL" id="CYKH01001666">
    <property type="protein sequence ID" value="CUG88638.1"/>
    <property type="molecule type" value="Genomic_DNA"/>
</dbReference>
<organism evidence="2 3">
    <name type="scientific">Bodo saltans</name>
    <name type="common">Flagellated protozoan</name>
    <dbReference type="NCBI Taxonomy" id="75058"/>
    <lineage>
        <taxon>Eukaryota</taxon>
        <taxon>Discoba</taxon>
        <taxon>Euglenozoa</taxon>
        <taxon>Kinetoplastea</taxon>
        <taxon>Metakinetoplastina</taxon>
        <taxon>Eubodonida</taxon>
        <taxon>Bodonidae</taxon>
        <taxon>Bodo</taxon>
    </lineage>
</organism>
<dbReference type="AlphaFoldDB" id="A0A0S4JF15"/>
<dbReference type="VEuPathDB" id="TriTrypDB:BSAL_16540"/>
<evidence type="ECO:0000313" key="3">
    <source>
        <dbReference type="Proteomes" id="UP000051952"/>
    </source>
</evidence>
<evidence type="ECO:0000313" key="2">
    <source>
        <dbReference type="EMBL" id="CUG88638.1"/>
    </source>
</evidence>
<gene>
    <name evidence="2" type="ORF">BSAL_16540</name>
</gene>
<proteinExistence type="predicted"/>
<feature type="compositionally biased region" description="Acidic residues" evidence="1">
    <location>
        <begin position="214"/>
        <end position="224"/>
    </location>
</feature>
<reference evidence="3" key="1">
    <citation type="submission" date="2015-09" db="EMBL/GenBank/DDBJ databases">
        <authorList>
            <consortium name="Pathogen Informatics"/>
        </authorList>
    </citation>
    <scope>NUCLEOTIDE SEQUENCE [LARGE SCALE GENOMIC DNA]</scope>
    <source>
        <strain evidence="3">Lake Konstanz</strain>
    </source>
</reference>
<protein>
    <submittedName>
        <fullName evidence="2">Uncharacterized protein</fullName>
    </submittedName>
</protein>
<accession>A0A0S4JF15</accession>